<accession>A0A673BZK7</accession>
<dbReference type="CDD" id="cd19941">
    <property type="entry name" value="TIL"/>
    <property type="match status" value="1"/>
</dbReference>
<dbReference type="SMART" id="SM00214">
    <property type="entry name" value="VWC"/>
    <property type="match status" value="2"/>
</dbReference>
<sequence length="518" mass="56172">LDCTHVSPPRKNGESWKVNNCTTATCTDGVVIETPTPCPTVQQPICANGRQAVKVYDDTGCCFHYQCECVCNVWGGSHYLTFDGTSYDFNENCSYYLVKEIITKHHLTIIVNRDACNPLSTVPCPLSLRIEYKSFVIVLKQQQAKGQTANEVFVNQKRVYPAYRNSDLQMTSTDMVITMEIPGIDTIVVYRGTSVSIDLPYSMFGGNTEGQCGTCDNSHSNDCRSPNGQVEPCSESAGHWHVPGTPCVVPTTPPPTTTASTTVETPTTEPPCKPAICDVLSSSVFGACHSTIPPRPFVQSCVSDVCSGGNNTCSSLEAYATECSNAGICIDWRNATAGHCEHKCEGDKVYMACGPAVEPTCNDRYNQKFQSDSGSSSNKTREGCFCPSGTILFNTVYHTCVTSCDCVGPDGKPKQPGDTWTSGCNTCVCDKDSMSIQCEPYQCPTANTSLSCTEPGQQLLWKQFNLTVLCSTECNVSRCPAVVTCPVGFQLKATEGICCQIYQCGTEHSHMVLHQTSH</sequence>
<dbReference type="PROSITE" id="PS50184">
    <property type="entry name" value="VWFC_2"/>
    <property type="match status" value="2"/>
</dbReference>
<evidence type="ECO:0000259" key="5">
    <source>
        <dbReference type="PROSITE" id="PS50184"/>
    </source>
</evidence>
<dbReference type="InterPro" id="IPR014853">
    <property type="entry name" value="VWF/SSPO/ZAN-like_Cys-rich_dom"/>
</dbReference>
<protein>
    <recommendedName>
        <fullName evidence="9">VWFD domain-containing protein</fullName>
    </recommendedName>
</protein>
<keyword evidence="8" id="KW-1185">Reference proteome</keyword>
<dbReference type="AlphaFoldDB" id="A0A673BZK7"/>
<keyword evidence="3" id="KW-0325">Glycoprotein</keyword>
<evidence type="ECO:0000256" key="1">
    <source>
        <dbReference type="ARBA" id="ARBA00022737"/>
    </source>
</evidence>
<feature type="region of interest" description="Disordered" evidence="4">
    <location>
        <begin position="245"/>
        <end position="267"/>
    </location>
</feature>
<reference evidence="7" key="1">
    <citation type="submission" date="2019-06" db="EMBL/GenBank/DDBJ databases">
        <authorList>
            <consortium name="Wellcome Sanger Institute Data Sharing"/>
        </authorList>
    </citation>
    <scope>NUCLEOTIDE SEQUENCE [LARGE SCALE GENOMIC DNA]</scope>
</reference>
<name>A0A673BZK7_9TELE</name>
<reference evidence="7" key="3">
    <citation type="submission" date="2025-09" db="UniProtKB">
        <authorList>
            <consortium name="Ensembl"/>
        </authorList>
    </citation>
    <scope>IDENTIFICATION</scope>
</reference>
<keyword evidence="2" id="KW-1015">Disulfide bond</keyword>
<dbReference type="Ensembl" id="ENSSORT00005048363.1">
    <property type="protein sequence ID" value="ENSSORP00005047190.1"/>
    <property type="gene ID" value="ENSSORG00005021585.1"/>
</dbReference>
<dbReference type="Gene3D" id="2.10.25.10">
    <property type="entry name" value="Laminin"/>
    <property type="match status" value="1"/>
</dbReference>
<dbReference type="Pfam" id="PF08742">
    <property type="entry name" value="C8"/>
    <property type="match status" value="1"/>
</dbReference>
<dbReference type="PANTHER" id="PTHR11339">
    <property type="entry name" value="EXTRACELLULAR MATRIX GLYCOPROTEIN RELATED"/>
    <property type="match status" value="1"/>
</dbReference>
<feature type="domain" description="VWFC" evidence="5">
    <location>
        <begin position="3"/>
        <end position="68"/>
    </location>
</feature>
<feature type="compositionally biased region" description="Low complexity" evidence="4">
    <location>
        <begin position="257"/>
        <end position="267"/>
    </location>
</feature>
<dbReference type="SMART" id="SM00216">
    <property type="entry name" value="VWD"/>
    <property type="match status" value="1"/>
</dbReference>
<dbReference type="SMART" id="SM00832">
    <property type="entry name" value="C8"/>
    <property type="match status" value="1"/>
</dbReference>
<dbReference type="InterPro" id="IPR036084">
    <property type="entry name" value="Ser_inhib-like_sf"/>
</dbReference>
<evidence type="ECO:0000259" key="6">
    <source>
        <dbReference type="PROSITE" id="PS51233"/>
    </source>
</evidence>
<evidence type="ECO:0000313" key="7">
    <source>
        <dbReference type="Ensembl" id="ENSSORP00005047190.1"/>
    </source>
</evidence>
<evidence type="ECO:0000256" key="4">
    <source>
        <dbReference type="SAM" id="MobiDB-lite"/>
    </source>
</evidence>
<feature type="domain" description="VWFC" evidence="5">
    <location>
        <begin position="406"/>
        <end position="480"/>
    </location>
</feature>
<dbReference type="SUPFAM" id="SSF57567">
    <property type="entry name" value="Serine protease inhibitors"/>
    <property type="match status" value="1"/>
</dbReference>
<evidence type="ECO:0000313" key="8">
    <source>
        <dbReference type="Proteomes" id="UP000472271"/>
    </source>
</evidence>
<evidence type="ECO:0000256" key="3">
    <source>
        <dbReference type="ARBA" id="ARBA00023180"/>
    </source>
</evidence>
<proteinExistence type="predicted"/>
<evidence type="ECO:0008006" key="9">
    <source>
        <dbReference type="Google" id="ProtNLM"/>
    </source>
</evidence>
<organism evidence="7 8">
    <name type="scientific">Sphaeramia orbicularis</name>
    <name type="common">orbiculate cardinalfish</name>
    <dbReference type="NCBI Taxonomy" id="375764"/>
    <lineage>
        <taxon>Eukaryota</taxon>
        <taxon>Metazoa</taxon>
        <taxon>Chordata</taxon>
        <taxon>Craniata</taxon>
        <taxon>Vertebrata</taxon>
        <taxon>Euteleostomi</taxon>
        <taxon>Actinopterygii</taxon>
        <taxon>Neopterygii</taxon>
        <taxon>Teleostei</taxon>
        <taxon>Neoteleostei</taxon>
        <taxon>Acanthomorphata</taxon>
        <taxon>Gobiaria</taxon>
        <taxon>Kurtiformes</taxon>
        <taxon>Apogonoidei</taxon>
        <taxon>Apogonidae</taxon>
        <taxon>Apogoninae</taxon>
        <taxon>Sphaeramia</taxon>
    </lineage>
</organism>
<dbReference type="InterPro" id="IPR001007">
    <property type="entry name" value="VWF_dom"/>
</dbReference>
<dbReference type="InterPro" id="IPR001846">
    <property type="entry name" value="VWF_type-D"/>
</dbReference>
<reference evidence="7" key="2">
    <citation type="submission" date="2025-08" db="UniProtKB">
        <authorList>
            <consortium name="Ensembl"/>
        </authorList>
    </citation>
    <scope>IDENTIFICATION</scope>
</reference>
<evidence type="ECO:0000256" key="2">
    <source>
        <dbReference type="ARBA" id="ARBA00023157"/>
    </source>
</evidence>
<dbReference type="InterPro" id="IPR050780">
    <property type="entry name" value="Mucin_vWF_Thrombospondin_sf"/>
</dbReference>
<dbReference type="Proteomes" id="UP000472271">
    <property type="component" value="Chromosome 3"/>
</dbReference>
<keyword evidence="1" id="KW-0677">Repeat</keyword>
<feature type="domain" description="VWFD" evidence="6">
    <location>
        <begin position="69"/>
        <end position="248"/>
    </location>
</feature>
<dbReference type="PROSITE" id="PS51233">
    <property type="entry name" value="VWFD"/>
    <property type="match status" value="1"/>
</dbReference>
<dbReference type="Pfam" id="PF00094">
    <property type="entry name" value="VWD"/>
    <property type="match status" value="1"/>
</dbReference>